<keyword evidence="2" id="KW-1185">Reference proteome</keyword>
<evidence type="ECO:0000313" key="2">
    <source>
        <dbReference type="Proteomes" id="UP000268014"/>
    </source>
</evidence>
<gene>
    <name evidence="1" type="ORF">HPLM_LOCUS9497</name>
</gene>
<dbReference type="EMBL" id="UZAF01017076">
    <property type="protein sequence ID" value="VDO37658.1"/>
    <property type="molecule type" value="Genomic_DNA"/>
</dbReference>
<organism evidence="3">
    <name type="scientific">Haemonchus placei</name>
    <name type="common">Barber's pole worm</name>
    <dbReference type="NCBI Taxonomy" id="6290"/>
    <lineage>
        <taxon>Eukaryota</taxon>
        <taxon>Metazoa</taxon>
        <taxon>Ecdysozoa</taxon>
        <taxon>Nematoda</taxon>
        <taxon>Chromadorea</taxon>
        <taxon>Rhabditida</taxon>
        <taxon>Rhabditina</taxon>
        <taxon>Rhabditomorpha</taxon>
        <taxon>Strongyloidea</taxon>
        <taxon>Trichostrongylidae</taxon>
        <taxon>Haemonchus</taxon>
    </lineage>
</organism>
<dbReference type="Proteomes" id="UP000268014">
    <property type="component" value="Unassembled WGS sequence"/>
</dbReference>
<proteinExistence type="predicted"/>
<protein>
    <submittedName>
        <fullName evidence="1 3">Uncharacterized protein</fullName>
    </submittedName>
</protein>
<reference evidence="3" key="1">
    <citation type="submission" date="2017-02" db="UniProtKB">
        <authorList>
            <consortium name="WormBaseParasite"/>
        </authorList>
    </citation>
    <scope>IDENTIFICATION</scope>
</reference>
<dbReference type="WBParaSite" id="HPLM_0000950501-mRNA-1">
    <property type="protein sequence ID" value="HPLM_0000950501-mRNA-1"/>
    <property type="gene ID" value="HPLM_0000950501"/>
</dbReference>
<dbReference type="AlphaFoldDB" id="A0A0N4WFK2"/>
<name>A0A0N4WFK2_HAEPC</name>
<evidence type="ECO:0000313" key="1">
    <source>
        <dbReference type="EMBL" id="VDO37658.1"/>
    </source>
</evidence>
<dbReference type="OrthoDB" id="10540291at2759"/>
<sequence>MVVAYWLRRSGPRRTSTRSRRRLATENGSLALSFSLEGKTLEKKCPLRRYQRHDLSVSSVCYQVGNLSIAIGAVRLFIPYLNRTRNVNQRYGIWAPPISMRI</sequence>
<reference evidence="1 2" key="2">
    <citation type="submission" date="2018-11" db="EMBL/GenBank/DDBJ databases">
        <authorList>
            <consortium name="Pathogen Informatics"/>
        </authorList>
    </citation>
    <scope>NUCLEOTIDE SEQUENCE [LARGE SCALE GENOMIC DNA]</scope>
    <source>
        <strain evidence="1 2">MHpl1</strain>
    </source>
</reference>
<evidence type="ECO:0000313" key="3">
    <source>
        <dbReference type="WBParaSite" id="HPLM_0000950501-mRNA-1"/>
    </source>
</evidence>
<accession>A0A0N4WFK2</accession>